<dbReference type="AlphaFoldDB" id="H1DI98"/>
<name>H1DI98_9BACT</name>
<evidence type="ECO:0000313" key="3">
    <source>
        <dbReference type="Proteomes" id="UP000004892"/>
    </source>
</evidence>
<comment type="caution">
    <text evidence="2">The sequence shown here is derived from an EMBL/GenBank/DDBJ whole genome shotgun (WGS) entry which is preliminary data.</text>
</comment>
<dbReference type="STRING" id="742817.HMPREF9449_02127"/>
<feature type="signal peptide" evidence="1">
    <location>
        <begin position="1"/>
        <end position="20"/>
    </location>
</feature>
<dbReference type="eggNOG" id="ENOG5033V0A">
    <property type="taxonomic scope" value="Bacteria"/>
</dbReference>
<feature type="chain" id="PRO_5003549516" description="DUF4252 domain-containing protein" evidence="1">
    <location>
        <begin position="21"/>
        <end position="415"/>
    </location>
</feature>
<organism evidence="2 3">
    <name type="scientific">Odoribacter laneus YIT 12061</name>
    <dbReference type="NCBI Taxonomy" id="742817"/>
    <lineage>
        <taxon>Bacteria</taxon>
        <taxon>Pseudomonadati</taxon>
        <taxon>Bacteroidota</taxon>
        <taxon>Bacteroidia</taxon>
        <taxon>Bacteroidales</taxon>
        <taxon>Odoribacteraceae</taxon>
        <taxon>Odoribacter</taxon>
    </lineage>
</organism>
<evidence type="ECO:0000256" key="1">
    <source>
        <dbReference type="SAM" id="SignalP"/>
    </source>
</evidence>
<dbReference type="Proteomes" id="UP000004892">
    <property type="component" value="Unassembled WGS sequence"/>
</dbReference>
<dbReference type="GeneID" id="98069680"/>
<proteinExistence type="predicted"/>
<evidence type="ECO:0008006" key="4">
    <source>
        <dbReference type="Google" id="ProtNLM"/>
    </source>
</evidence>
<dbReference type="InterPro" id="IPR025348">
    <property type="entry name" value="DUF4252"/>
</dbReference>
<protein>
    <recommendedName>
        <fullName evidence="4">DUF4252 domain-containing protein</fullName>
    </recommendedName>
</protein>
<keyword evidence="3" id="KW-1185">Reference proteome</keyword>
<dbReference type="PATRIC" id="fig|742817.3.peg.2276"/>
<dbReference type="EMBL" id="ADMC01000025">
    <property type="protein sequence ID" value="EHP46510.1"/>
    <property type="molecule type" value="Genomic_DNA"/>
</dbReference>
<evidence type="ECO:0000313" key="2">
    <source>
        <dbReference type="EMBL" id="EHP46510.1"/>
    </source>
</evidence>
<sequence length="415" mass="48058">MNKLIILLVTSLLLPFCTKAQLGKLMAKYHGKECVTVTQLDKNLYGLYKKKNISPEAENLLKRLREVNILTLDLNHCNENVAEEIDAKFKSVLDNPDKYKLIKSHSENSGKQWIYAHSDQDKVSDLVVWNQTPQRMDIIELKGDIDTENIALLSKALNIKGLNSLSSLNSENENYNNYLRSFDYDNMADMSRQMQEMAQRMRENFREMFGDQEEDRFFSPFNYFRFDGRDSLFRFSDVDSLFGSMGMRFNRMSDIFDRLNPLPNGIDIRGNSVQITEENGKTKIKINTQNSDMIYIVDGVKFEGEEVSMPEKIRDVRIVGDTKNPRKSYLIVISNSQLGQFVSYKNHTLTFQYGDQEYKYNLEKATQPLLVINGEVTNDFTDIHPNEIQQIRPLTPMEKEIGEYGSAEVFILTQE</sequence>
<accession>H1DI98</accession>
<dbReference type="HOGENOM" id="CLU_661944_0_0_10"/>
<gene>
    <name evidence="2" type="ORF">HMPREF9449_02127</name>
</gene>
<reference evidence="2 3" key="1">
    <citation type="submission" date="2012-01" db="EMBL/GenBank/DDBJ databases">
        <title>The Genome Sequence of Odoribacter laneus YIT 12061.</title>
        <authorList>
            <consortium name="The Broad Institute Genome Sequencing Platform"/>
            <person name="Earl A."/>
            <person name="Ward D."/>
            <person name="Feldgarden M."/>
            <person name="Gevers D."/>
            <person name="Morotomi M."/>
            <person name="Young S.K."/>
            <person name="Zeng Q."/>
            <person name="Gargeya S."/>
            <person name="Fitzgerald M."/>
            <person name="Haas B."/>
            <person name="Abouelleil A."/>
            <person name="Alvarado L."/>
            <person name="Arachchi H.M."/>
            <person name="Berlin A."/>
            <person name="Chapman S.B."/>
            <person name="Gearin G."/>
            <person name="Goldberg J."/>
            <person name="Griggs A."/>
            <person name="Gujja S."/>
            <person name="Hansen M."/>
            <person name="Heiman D."/>
            <person name="Howarth C."/>
            <person name="Larimer J."/>
            <person name="Lui A."/>
            <person name="MacDonald P.J.P."/>
            <person name="McCowen C."/>
            <person name="Montmayeur A."/>
            <person name="Murphy C."/>
            <person name="Neiman D."/>
            <person name="Pearson M."/>
            <person name="Priest M."/>
            <person name="Roberts A."/>
            <person name="Saif S."/>
            <person name="Shea T."/>
            <person name="Sisk P."/>
            <person name="Stolte C."/>
            <person name="Sykes S."/>
            <person name="Wortman J."/>
            <person name="Nusbaum C."/>
            <person name="Birren B."/>
        </authorList>
    </citation>
    <scope>NUCLEOTIDE SEQUENCE [LARGE SCALE GENOMIC DNA]</scope>
    <source>
        <strain evidence="2 3">YIT 12061</strain>
    </source>
</reference>
<dbReference type="RefSeq" id="WP_009137274.1">
    <property type="nucleotide sequence ID" value="NZ_JH594596.1"/>
</dbReference>
<dbReference type="Pfam" id="PF14060">
    <property type="entry name" value="DUF4252"/>
    <property type="match status" value="1"/>
</dbReference>
<keyword evidence="1" id="KW-0732">Signal</keyword>